<feature type="compositionally biased region" description="Basic and acidic residues" evidence="2">
    <location>
        <begin position="552"/>
        <end position="561"/>
    </location>
</feature>
<accession>A0A078A2U0</accession>
<evidence type="ECO:0000256" key="1">
    <source>
        <dbReference type="SAM" id="Coils"/>
    </source>
</evidence>
<evidence type="ECO:0000313" key="4">
    <source>
        <dbReference type="Proteomes" id="UP000039865"/>
    </source>
</evidence>
<keyword evidence="1" id="KW-0175">Coiled coil</keyword>
<gene>
    <name evidence="3" type="primary">Contig2409.g2589</name>
    <name evidence="3" type="ORF">STYLEM_5145</name>
</gene>
<feature type="region of interest" description="Disordered" evidence="2">
    <location>
        <begin position="506"/>
        <end position="533"/>
    </location>
</feature>
<evidence type="ECO:0000313" key="3">
    <source>
        <dbReference type="EMBL" id="CDW76147.1"/>
    </source>
</evidence>
<dbReference type="Proteomes" id="UP000039865">
    <property type="component" value="Unassembled WGS sequence"/>
</dbReference>
<proteinExistence type="predicted"/>
<feature type="compositionally biased region" description="Polar residues" evidence="2">
    <location>
        <begin position="542"/>
        <end position="551"/>
    </location>
</feature>
<feature type="coiled-coil region" evidence="1">
    <location>
        <begin position="278"/>
        <end position="319"/>
    </location>
</feature>
<feature type="compositionally biased region" description="Low complexity" evidence="2">
    <location>
        <begin position="515"/>
        <end position="529"/>
    </location>
</feature>
<dbReference type="AlphaFoldDB" id="A0A078A2U0"/>
<organism evidence="3 4">
    <name type="scientific">Stylonychia lemnae</name>
    <name type="common">Ciliate</name>
    <dbReference type="NCBI Taxonomy" id="5949"/>
    <lineage>
        <taxon>Eukaryota</taxon>
        <taxon>Sar</taxon>
        <taxon>Alveolata</taxon>
        <taxon>Ciliophora</taxon>
        <taxon>Intramacronucleata</taxon>
        <taxon>Spirotrichea</taxon>
        <taxon>Stichotrichia</taxon>
        <taxon>Sporadotrichida</taxon>
        <taxon>Oxytrichidae</taxon>
        <taxon>Stylonychinae</taxon>
        <taxon>Stylonychia</taxon>
    </lineage>
</organism>
<feature type="region of interest" description="Disordered" evidence="2">
    <location>
        <begin position="371"/>
        <end position="410"/>
    </location>
</feature>
<name>A0A078A2U0_STYLE</name>
<dbReference type="EMBL" id="CCKQ01005000">
    <property type="protein sequence ID" value="CDW76147.1"/>
    <property type="molecule type" value="Genomic_DNA"/>
</dbReference>
<feature type="compositionally biased region" description="Polar residues" evidence="2">
    <location>
        <begin position="393"/>
        <end position="410"/>
    </location>
</feature>
<sequence length="561" mass="66127">MRKILNDQINSGRSAELEANQNCFDQTYFGDSFQIQQESLRNLQQEDDIDNLRGAKSKSYENKNINLEFGQDPLKNINENGLFTLDESQQISPINDQVPFEALENLNFEVQIKSLDKVRSQKEINETFIHIDQFENDESQLISIIGEQENGLDVSAIFSKPNLNDKSGFAADTSLILNHATGQFNDQNNNSFLLMSPHSQIIGHQRIPNDDQDPIDQNQVQFVIEEKNNEYQKDRQENQISAEVMKLIIKDLQATHQAEKDNLKLELGIFKKDELIEKDKIERELIKQQHLRQKLENQFRKLKDENRKLNEKVEIMRKVMLEFDLQNIEEQTQENRLLLIQETGGLQDYTSLEEQLKDLENQTVNLLLAREKGESPGRRQTQIGYYSKRRNNSESQQLRQIQNTEPLNQSMPNELKQIILERQMIKEDERKINLEMRRIAEEEIMRELRMAEDYYNQSEFQKTNKIFPVYNDQEIPKQGHYIDGEDDEQFQREEGQKYQYNAEGGQQNYQDKGFNQQDSNDQQYDQQVNNEEENVFKYGSMEYSQEQIQQEAENKVGNEQR</sequence>
<reference evidence="3 4" key="1">
    <citation type="submission" date="2014-06" db="EMBL/GenBank/DDBJ databases">
        <authorList>
            <person name="Swart Estienne"/>
        </authorList>
    </citation>
    <scope>NUCLEOTIDE SEQUENCE [LARGE SCALE GENOMIC DNA]</scope>
    <source>
        <strain evidence="3 4">130c</strain>
    </source>
</reference>
<evidence type="ECO:0000256" key="2">
    <source>
        <dbReference type="SAM" id="MobiDB-lite"/>
    </source>
</evidence>
<protein>
    <submittedName>
        <fullName evidence="3">Uncharacterized protein</fullName>
    </submittedName>
</protein>
<keyword evidence="4" id="KW-1185">Reference proteome</keyword>
<dbReference type="InParanoid" id="A0A078A2U0"/>
<feature type="region of interest" description="Disordered" evidence="2">
    <location>
        <begin position="542"/>
        <end position="561"/>
    </location>
</feature>